<comment type="subunit">
    <text evidence="6">Component of the Mediator complex.</text>
</comment>
<dbReference type="OrthoDB" id="10253553at2759"/>
<comment type="similarity">
    <text evidence="2 6">Belongs to the Mediator complex subunit 7 family.</text>
</comment>
<dbReference type="EMBL" id="WOCE01000019">
    <property type="protein sequence ID" value="KAE9592077.1"/>
    <property type="molecule type" value="Genomic_DNA"/>
</dbReference>
<dbReference type="Pfam" id="PF05983">
    <property type="entry name" value="Med7"/>
    <property type="match status" value="1"/>
</dbReference>
<proteinExistence type="inferred from homology"/>
<evidence type="ECO:0000256" key="3">
    <source>
        <dbReference type="ARBA" id="ARBA00023015"/>
    </source>
</evidence>
<comment type="caution">
    <text evidence="8">The sequence shown here is derived from an EMBL/GenBank/DDBJ whole genome shotgun (WGS) entry which is preliminary data.</text>
</comment>
<keyword evidence="6" id="KW-0010">Activator</keyword>
<reference evidence="9" key="1">
    <citation type="journal article" date="2020" name="Nat. Commun.">
        <title>Genome sequence of the cluster root forming white lupin.</title>
        <authorList>
            <person name="Hufnagel B."/>
            <person name="Marques A."/>
            <person name="Soriano A."/>
            <person name="Marques L."/>
            <person name="Divol F."/>
            <person name="Doumas P."/>
            <person name="Sallet E."/>
            <person name="Mancinotti D."/>
            <person name="Carrere S."/>
            <person name="Marande W."/>
            <person name="Arribat S."/>
            <person name="Keller J."/>
            <person name="Huneau C."/>
            <person name="Blein T."/>
            <person name="Aime D."/>
            <person name="Laguerre M."/>
            <person name="Taylor J."/>
            <person name="Schubert V."/>
            <person name="Nelson M."/>
            <person name="Geu-Flores F."/>
            <person name="Crespi M."/>
            <person name="Gallardo-Guerrero K."/>
            <person name="Delaux P.-M."/>
            <person name="Salse J."/>
            <person name="Berges H."/>
            <person name="Guyot R."/>
            <person name="Gouzy J."/>
            <person name="Peret B."/>
        </authorList>
    </citation>
    <scope>NUCLEOTIDE SEQUENCE [LARGE SCALE GENOMIC DNA]</scope>
    <source>
        <strain evidence="9">cv. Amiga</strain>
    </source>
</reference>
<evidence type="ECO:0000313" key="8">
    <source>
        <dbReference type="EMBL" id="KAE9592077.1"/>
    </source>
</evidence>
<dbReference type="GO" id="GO:0003712">
    <property type="term" value="F:transcription coregulator activity"/>
    <property type="evidence" value="ECO:0007669"/>
    <property type="project" value="InterPro"/>
</dbReference>
<dbReference type="InterPro" id="IPR044888">
    <property type="entry name" value="Mediatior_Med7_sf"/>
</dbReference>
<evidence type="ECO:0000256" key="7">
    <source>
        <dbReference type="SAM" id="Coils"/>
    </source>
</evidence>
<comment type="function">
    <text evidence="6">Component of the Mediator complex, a coactivator involved in the regulated transcription of nearly all RNA polymerase II-dependent genes. Mediator functions as a bridge to convey information from gene-specific regulatory proteins to the basal RNA polymerase II transcription machinery.</text>
</comment>
<accession>A0A6A4P0D8</accession>
<dbReference type="Gene3D" id="6.10.140.200">
    <property type="match status" value="1"/>
</dbReference>
<keyword evidence="7" id="KW-0175">Coiled coil</keyword>
<keyword evidence="5 6" id="KW-0539">Nucleus</keyword>
<comment type="subcellular location">
    <subcellularLocation>
        <location evidence="1 6">Nucleus</location>
    </subcellularLocation>
</comment>
<evidence type="ECO:0000256" key="4">
    <source>
        <dbReference type="ARBA" id="ARBA00023163"/>
    </source>
</evidence>
<sequence length="168" mass="19284">MSSASYPPPPPFYRLYKNYSQDPNSAPSPPPPIEGTYICFGATHTTDNVLPSLEEQGVRQLYPKGPNVDYKKELRSLVGELLLHLLELADILIQRPSQFARRVEEISTVYKNMHHLLNSMRPHQARATLIHIMELQIQRRKEALEDIKRRREESQKLLNESLAALDGN</sequence>
<evidence type="ECO:0000256" key="5">
    <source>
        <dbReference type="ARBA" id="ARBA00023242"/>
    </source>
</evidence>
<keyword evidence="3 6" id="KW-0805">Transcription regulation</keyword>
<evidence type="ECO:0000313" key="9">
    <source>
        <dbReference type="Proteomes" id="UP000447434"/>
    </source>
</evidence>
<dbReference type="GO" id="GO:0016592">
    <property type="term" value="C:mediator complex"/>
    <property type="evidence" value="ECO:0007669"/>
    <property type="project" value="InterPro"/>
</dbReference>
<dbReference type="InterPro" id="IPR037212">
    <property type="entry name" value="Med7/Med21-like"/>
</dbReference>
<dbReference type="PANTHER" id="PTHR21428:SF11">
    <property type="entry name" value="MEDIATOR OF RNA POLYMERASE II TRANSCRIPTION SUBUNIT 7"/>
    <property type="match status" value="1"/>
</dbReference>
<dbReference type="GO" id="GO:0070847">
    <property type="term" value="C:core mediator complex"/>
    <property type="evidence" value="ECO:0007669"/>
    <property type="project" value="TreeGrafter"/>
</dbReference>
<gene>
    <name evidence="8" type="ORF">Lalb_Chr19g0125421</name>
</gene>
<evidence type="ECO:0000256" key="6">
    <source>
        <dbReference type="RuleBase" id="RU364060"/>
    </source>
</evidence>
<dbReference type="SUPFAM" id="SSF140718">
    <property type="entry name" value="Mediator hinge subcomplex-like"/>
    <property type="match status" value="1"/>
</dbReference>
<protein>
    <recommendedName>
        <fullName evidence="6">Mediator of RNA polymerase II transcription subunit 7</fullName>
    </recommendedName>
</protein>
<dbReference type="InterPro" id="IPR009244">
    <property type="entry name" value="Mediatior_Med7"/>
</dbReference>
<organism evidence="8 9">
    <name type="scientific">Lupinus albus</name>
    <name type="common">White lupine</name>
    <name type="synonym">Lupinus termis</name>
    <dbReference type="NCBI Taxonomy" id="3870"/>
    <lineage>
        <taxon>Eukaryota</taxon>
        <taxon>Viridiplantae</taxon>
        <taxon>Streptophyta</taxon>
        <taxon>Embryophyta</taxon>
        <taxon>Tracheophyta</taxon>
        <taxon>Spermatophyta</taxon>
        <taxon>Magnoliopsida</taxon>
        <taxon>eudicotyledons</taxon>
        <taxon>Gunneridae</taxon>
        <taxon>Pentapetalae</taxon>
        <taxon>rosids</taxon>
        <taxon>fabids</taxon>
        <taxon>Fabales</taxon>
        <taxon>Fabaceae</taxon>
        <taxon>Papilionoideae</taxon>
        <taxon>50 kb inversion clade</taxon>
        <taxon>genistoids sensu lato</taxon>
        <taxon>core genistoids</taxon>
        <taxon>Genisteae</taxon>
        <taxon>Lupinus</taxon>
    </lineage>
</organism>
<dbReference type="Proteomes" id="UP000447434">
    <property type="component" value="Chromosome 19"/>
</dbReference>
<keyword evidence="4 6" id="KW-0804">Transcription</keyword>
<feature type="coiled-coil region" evidence="7">
    <location>
        <begin position="130"/>
        <end position="164"/>
    </location>
</feature>
<dbReference type="AlphaFoldDB" id="A0A6A4P0D8"/>
<evidence type="ECO:0000256" key="1">
    <source>
        <dbReference type="ARBA" id="ARBA00004123"/>
    </source>
</evidence>
<dbReference type="GO" id="GO:0006357">
    <property type="term" value="P:regulation of transcription by RNA polymerase II"/>
    <property type="evidence" value="ECO:0007669"/>
    <property type="project" value="InterPro"/>
</dbReference>
<evidence type="ECO:0000256" key="2">
    <source>
        <dbReference type="ARBA" id="ARBA00009994"/>
    </source>
</evidence>
<name>A0A6A4P0D8_LUPAL</name>
<keyword evidence="9" id="KW-1185">Reference proteome</keyword>
<dbReference type="PANTHER" id="PTHR21428">
    <property type="entry name" value="MEDIATOR OF RNA POLYMERASE II TRANSCRIPTION SUBUNIT 7"/>
    <property type="match status" value="1"/>
</dbReference>